<feature type="domain" description="Arm DNA-binding" evidence="1">
    <location>
        <begin position="2"/>
        <end position="80"/>
    </location>
</feature>
<dbReference type="Pfam" id="PF17293">
    <property type="entry name" value="Arm-DNA-bind_5"/>
    <property type="match status" value="1"/>
</dbReference>
<keyword evidence="2" id="KW-0238">DNA-binding</keyword>
<protein>
    <submittedName>
        <fullName evidence="2">Arm DNA-binding domain-containing protein</fullName>
    </submittedName>
</protein>
<sequence length="131" mass="15430">MNSNNLCPLTCRITLDYLRKEFSTGLFINPENWNAQKQKAFPFNTDNTQINTQLSLIKQEINQAFLFLKVQGRDFNVEDIYRQYKGETIKDDKSIRIFAEKKMEESIFGMYLNCSHRQINHLSLILSLTEI</sequence>
<dbReference type="InterPro" id="IPR035386">
    <property type="entry name" value="Arm-DNA-bind_5"/>
</dbReference>
<dbReference type="Proteomes" id="UP000831460">
    <property type="component" value="Chromosome"/>
</dbReference>
<gene>
    <name evidence="2" type="ORF">MTP09_00670</name>
</gene>
<reference evidence="2 3" key="1">
    <citation type="submission" date="2022-03" db="EMBL/GenBank/DDBJ databases">
        <title>Chryseobacterium sp. isolated from particulate matters in swine house.</title>
        <authorList>
            <person name="Won M."/>
            <person name="Kim S.-J."/>
            <person name="Kwon S.-W."/>
        </authorList>
    </citation>
    <scope>NUCLEOTIDE SEQUENCE [LARGE SCALE GENOMIC DNA]</scope>
    <source>
        <strain evidence="2 3">SC2-2</strain>
    </source>
</reference>
<evidence type="ECO:0000313" key="2">
    <source>
        <dbReference type="EMBL" id="UOE41191.1"/>
    </source>
</evidence>
<organism evidence="2 3">
    <name type="scientific">Chryseobacterium suipulveris</name>
    <dbReference type="NCBI Taxonomy" id="2929800"/>
    <lineage>
        <taxon>Bacteria</taxon>
        <taxon>Pseudomonadati</taxon>
        <taxon>Bacteroidota</taxon>
        <taxon>Flavobacteriia</taxon>
        <taxon>Flavobacteriales</taxon>
        <taxon>Weeksellaceae</taxon>
        <taxon>Chryseobacterium group</taxon>
        <taxon>Chryseobacterium</taxon>
    </lineage>
</organism>
<evidence type="ECO:0000313" key="3">
    <source>
        <dbReference type="Proteomes" id="UP000831460"/>
    </source>
</evidence>
<dbReference type="EMBL" id="CP094532">
    <property type="protein sequence ID" value="UOE41191.1"/>
    <property type="molecule type" value="Genomic_DNA"/>
</dbReference>
<keyword evidence="3" id="KW-1185">Reference proteome</keyword>
<evidence type="ECO:0000259" key="1">
    <source>
        <dbReference type="Pfam" id="PF17293"/>
    </source>
</evidence>
<accession>A0ABY4BTM1</accession>
<proteinExistence type="predicted"/>
<name>A0ABY4BTM1_9FLAO</name>
<dbReference type="GO" id="GO:0003677">
    <property type="term" value="F:DNA binding"/>
    <property type="evidence" value="ECO:0007669"/>
    <property type="project" value="UniProtKB-KW"/>
</dbReference>